<dbReference type="SMART" id="SM00849">
    <property type="entry name" value="Lactamase_B"/>
    <property type="match status" value="1"/>
</dbReference>
<dbReference type="InterPro" id="IPR036388">
    <property type="entry name" value="WH-like_DNA-bd_sf"/>
</dbReference>
<dbReference type="PANTHER" id="PTHR23131:SF4">
    <property type="entry name" value="METALLO-BETA-LACTAMASE SUPERFAMILY POTEIN"/>
    <property type="match status" value="1"/>
</dbReference>
<dbReference type="Gene3D" id="3.60.15.10">
    <property type="entry name" value="Ribonuclease Z/Hydroxyacylglutathione hydrolase-like"/>
    <property type="match status" value="1"/>
</dbReference>
<protein>
    <submittedName>
        <fullName evidence="2">MBL fold metallo-hydrolase</fullName>
    </submittedName>
</protein>
<feature type="domain" description="Metallo-beta-lactamase" evidence="1">
    <location>
        <begin position="46"/>
        <end position="261"/>
    </location>
</feature>
<dbReference type="PANTHER" id="PTHR23131">
    <property type="entry name" value="ENDORIBONUCLEASE LACTB2"/>
    <property type="match status" value="1"/>
</dbReference>
<dbReference type="RefSeq" id="WP_379532307.1">
    <property type="nucleotide sequence ID" value="NZ_JBHSBI010000021.1"/>
</dbReference>
<comment type="caution">
    <text evidence="2">The sequence shown here is derived from an EMBL/GenBank/DDBJ whole genome shotgun (WGS) entry which is preliminary data.</text>
</comment>
<dbReference type="SUPFAM" id="SSF56281">
    <property type="entry name" value="Metallo-hydrolase/oxidoreductase"/>
    <property type="match status" value="1"/>
</dbReference>
<keyword evidence="3" id="KW-1185">Reference proteome</keyword>
<evidence type="ECO:0000313" key="3">
    <source>
        <dbReference type="Proteomes" id="UP001595851"/>
    </source>
</evidence>
<evidence type="ECO:0000313" key="2">
    <source>
        <dbReference type="EMBL" id="MFC4012398.1"/>
    </source>
</evidence>
<dbReference type="Pfam" id="PF00753">
    <property type="entry name" value="Lactamase_B"/>
    <property type="match status" value="1"/>
</dbReference>
<dbReference type="InterPro" id="IPR050662">
    <property type="entry name" value="Sec-metab_biosynth-thioest"/>
</dbReference>
<dbReference type="Proteomes" id="UP001595851">
    <property type="component" value="Unassembled WGS sequence"/>
</dbReference>
<dbReference type="InterPro" id="IPR001279">
    <property type="entry name" value="Metallo-B-lactamas"/>
</dbReference>
<evidence type="ECO:0000259" key="1">
    <source>
        <dbReference type="SMART" id="SM00849"/>
    </source>
</evidence>
<name>A0ABV8GHR3_9ACTN</name>
<accession>A0ABV8GHR3</accession>
<organism evidence="2 3">
    <name type="scientific">Nonomuraea purpurea</name>
    <dbReference type="NCBI Taxonomy" id="1849276"/>
    <lineage>
        <taxon>Bacteria</taxon>
        <taxon>Bacillati</taxon>
        <taxon>Actinomycetota</taxon>
        <taxon>Actinomycetes</taxon>
        <taxon>Streptosporangiales</taxon>
        <taxon>Streptosporangiaceae</taxon>
        <taxon>Nonomuraea</taxon>
    </lineage>
</organism>
<sequence>MSKFVVTPASSAQREAWTGGTMPGVERVRPGLWSVPVPIPINPLRYVLVYVLELPDGVVIVDAGWNTDEAYDALTAGLGVAGYTITDVKGVLVTHIHPDHYGLAGRVREASGAWIALHPADARLVRERYDDEAIDSLVRRERALLVRCGVPALTLDELAGASMMIRHMVSMAAPDRLVEDGDELGLPGWDLRAVWTPGHSPGHLCFVSPSRRLLFSGDHVLAKITPIVAVHPQSGPNPLADYLASLAAVRKLDVEEVLPAHEYRFLELAERVDSVLAHHDERLAEIEGVIRASDGVACWTVTTRLSWSRPWETIPPFMRRAANNETLAHLFWLEAKGRVRRVAGEPDLWFPL</sequence>
<dbReference type="Gene3D" id="1.10.10.10">
    <property type="entry name" value="Winged helix-like DNA-binding domain superfamily/Winged helix DNA-binding domain"/>
    <property type="match status" value="1"/>
</dbReference>
<dbReference type="EMBL" id="JBHSBI010000021">
    <property type="protein sequence ID" value="MFC4012398.1"/>
    <property type="molecule type" value="Genomic_DNA"/>
</dbReference>
<dbReference type="InterPro" id="IPR036866">
    <property type="entry name" value="RibonucZ/Hydroxyglut_hydro"/>
</dbReference>
<gene>
    <name evidence="2" type="ORF">ACFOY2_34545</name>
</gene>
<proteinExistence type="predicted"/>
<reference evidence="3" key="1">
    <citation type="journal article" date="2019" name="Int. J. Syst. Evol. Microbiol.">
        <title>The Global Catalogue of Microorganisms (GCM) 10K type strain sequencing project: providing services to taxonomists for standard genome sequencing and annotation.</title>
        <authorList>
            <consortium name="The Broad Institute Genomics Platform"/>
            <consortium name="The Broad Institute Genome Sequencing Center for Infectious Disease"/>
            <person name="Wu L."/>
            <person name="Ma J."/>
        </authorList>
    </citation>
    <scope>NUCLEOTIDE SEQUENCE [LARGE SCALE GENOMIC DNA]</scope>
    <source>
        <strain evidence="3">TBRC 1276</strain>
    </source>
</reference>